<dbReference type="GO" id="GO:0006431">
    <property type="term" value="P:methionyl-tRNA aminoacylation"/>
    <property type="evidence" value="ECO:0007669"/>
    <property type="project" value="InterPro"/>
</dbReference>
<evidence type="ECO:0000313" key="13">
    <source>
        <dbReference type="Proteomes" id="UP001212997"/>
    </source>
</evidence>
<dbReference type="NCBIfam" id="TIGR00398">
    <property type="entry name" value="metG"/>
    <property type="match status" value="1"/>
</dbReference>
<dbReference type="EMBL" id="JANAWD010000525">
    <property type="protein sequence ID" value="KAJ3478262.1"/>
    <property type="molecule type" value="Genomic_DNA"/>
</dbReference>
<dbReference type="InterPro" id="IPR009080">
    <property type="entry name" value="tRNAsynth_Ia_anticodon-bd"/>
</dbReference>
<gene>
    <name evidence="12" type="ORF">NLI96_g9878</name>
</gene>
<proteinExistence type="inferred from homology"/>
<dbReference type="GO" id="GO:0005524">
    <property type="term" value="F:ATP binding"/>
    <property type="evidence" value="ECO:0007669"/>
    <property type="project" value="UniProtKB-KW"/>
</dbReference>
<keyword evidence="13" id="KW-1185">Reference proteome</keyword>
<dbReference type="InterPro" id="IPR033911">
    <property type="entry name" value="MetRS_core"/>
</dbReference>
<sequence>MFSRQKFPLEVCERLIGYVDNEEETLLGVYYRSRDSTLTLSSCALVCRDWVPKSRIHLFRDVRVGPITASRFMALVVASPALGVYVQNLYIRVNDSVPRGEGQQSESWMYSFFMVVPPLLPNLLRAEYHSLPVMHPSFYIYPPRFPHITTLFLRHVVTDSLGDILRLIGYHNHLRILGLFSCSWRLSPSAYVYSFAQRWGSSCPLKRLAFSGLSRECRIDLLHWFAKWGPNHWEFESLDIEATGDEREEDSIRHSITLPSIPDPLLESLRLTLDTLKLALDPGMVPADLDIKFVITNQVFPFIRSCSNLRVLVLSVEPWKKDVHWFLEQLPLLLPRSLVRLALAFDITADDIFSQDKDAPWKAFDKALGDVDQYTKLEYVEIQWILEEEEDEADMSDQSNAERNFESIHIRILLDALRLLHKRKAFTTLFPYLGTRRIFWCSLFGGRVGYFSRAVQIAQIGEGLKPYYITTPIFYPNSVPHIGHLHSLVVADIFARYAKLENPGRPVRFVTGTDEHGLKIQKAAREKGMEPLAFCEELSQHFHELTRKANASVTDFARTSEQQHHDAVQHLWRRLDQGGYIYKGSHEGWYSVSDECFYTNGQVTKLENQPQTGSEDSEAYISSETGSRVEWTQEENYKFRLSAFQEPLLAHFNEHSTAIFPAQHHTNIVASLSGPLDDLSVSRPSSRLSWGIPVPNDADHTIYVWIDALTTYLSATGYPWRAANGSGISSGWPPNLQIIGKDILRFHAIYFPAMLLALDLPLPKQLLSHSHWTVDQRKMSKSIGNVADPIQAIDEYGLDVVRYYLARVGGRFKDDVDWSTSQLEKHSKEITSLLGNLYLRITSQKIEARANGHTSLSSLFGAVTDDTHPAFATLSAVGALKTKVSSNMENLLVADAIDAIIAALQEVPSAVTLSSVYLADFSLCSIKANLLMTQTAPWSPKTPSETVVIVRAAILECLRVCGILLQPFIPGKAGELLDALDVPNSRRSLEYAEMGTAFVGNVKPGIRLFDKPVSS</sequence>
<dbReference type="InterPro" id="IPR014758">
    <property type="entry name" value="Met-tRNA_synth"/>
</dbReference>
<feature type="domain" description="Methionyl/Leucyl tRNA synthetase" evidence="11">
    <location>
        <begin position="467"/>
        <end position="841"/>
    </location>
</feature>
<evidence type="ECO:0000256" key="2">
    <source>
        <dbReference type="ARBA" id="ARBA00012838"/>
    </source>
</evidence>
<keyword evidence="4 10" id="KW-0547">Nucleotide-binding</keyword>
<evidence type="ECO:0000256" key="6">
    <source>
        <dbReference type="ARBA" id="ARBA00022917"/>
    </source>
</evidence>
<dbReference type="InterPro" id="IPR023457">
    <property type="entry name" value="Met-tRNA_synth_2"/>
</dbReference>
<dbReference type="EC" id="6.1.1.10" evidence="2"/>
<evidence type="ECO:0000256" key="9">
    <source>
        <dbReference type="ARBA" id="ARBA00068817"/>
    </source>
</evidence>
<comment type="caution">
    <text evidence="12">The sequence shown here is derived from an EMBL/GenBank/DDBJ whole genome shotgun (WGS) entry which is preliminary data.</text>
</comment>
<dbReference type="InterPro" id="IPR014729">
    <property type="entry name" value="Rossmann-like_a/b/a_fold"/>
</dbReference>
<evidence type="ECO:0000256" key="10">
    <source>
        <dbReference type="RuleBase" id="RU363039"/>
    </source>
</evidence>
<evidence type="ECO:0000256" key="1">
    <source>
        <dbReference type="ARBA" id="ARBA00005594"/>
    </source>
</evidence>
<comment type="catalytic activity">
    <reaction evidence="8">
        <text>tRNA(Met) + L-methionine + ATP = L-methionyl-tRNA(Met) + AMP + diphosphate</text>
        <dbReference type="Rhea" id="RHEA:13481"/>
        <dbReference type="Rhea" id="RHEA-COMP:9667"/>
        <dbReference type="Rhea" id="RHEA-COMP:9698"/>
        <dbReference type="ChEBI" id="CHEBI:30616"/>
        <dbReference type="ChEBI" id="CHEBI:33019"/>
        <dbReference type="ChEBI" id="CHEBI:57844"/>
        <dbReference type="ChEBI" id="CHEBI:78442"/>
        <dbReference type="ChEBI" id="CHEBI:78530"/>
        <dbReference type="ChEBI" id="CHEBI:456215"/>
        <dbReference type="EC" id="6.1.1.10"/>
    </reaction>
</comment>
<reference evidence="12" key="1">
    <citation type="submission" date="2022-07" db="EMBL/GenBank/DDBJ databases">
        <title>Genome Sequence of Physisporinus lineatus.</title>
        <authorList>
            <person name="Buettner E."/>
        </authorList>
    </citation>
    <scope>NUCLEOTIDE SEQUENCE</scope>
    <source>
        <strain evidence="12">VT162</strain>
    </source>
</reference>
<dbReference type="GO" id="GO:0004825">
    <property type="term" value="F:methionine-tRNA ligase activity"/>
    <property type="evidence" value="ECO:0007669"/>
    <property type="project" value="UniProtKB-EC"/>
</dbReference>
<accession>A0AAD5YEV9</accession>
<dbReference type="Proteomes" id="UP001212997">
    <property type="component" value="Unassembled WGS sequence"/>
</dbReference>
<dbReference type="PRINTS" id="PR01041">
    <property type="entry name" value="TRNASYNTHMET"/>
</dbReference>
<evidence type="ECO:0000259" key="11">
    <source>
        <dbReference type="Pfam" id="PF09334"/>
    </source>
</evidence>
<comment type="similarity">
    <text evidence="1 10">Belongs to the class-I aminoacyl-tRNA synthetase family.</text>
</comment>
<dbReference type="Gene3D" id="2.170.220.10">
    <property type="match status" value="1"/>
</dbReference>
<dbReference type="FunFam" id="2.170.220.10:FF:000001">
    <property type="entry name" value="methionine--tRNA ligase, mitochondrial"/>
    <property type="match status" value="1"/>
</dbReference>
<dbReference type="PANTHER" id="PTHR43326:SF1">
    <property type="entry name" value="METHIONINE--TRNA LIGASE, MITOCHONDRIAL"/>
    <property type="match status" value="1"/>
</dbReference>
<dbReference type="PANTHER" id="PTHR43326">
    <property type="entry name" value="METHIONYL-TRNA SYNTHETASE"/>
    <property type="match status" value="1"/>
</dbReference>
<evidence type="ECO:0000256" key="5">
    <source>
        <dbReference type="ARBA" id="ARBA00022840"/>
    </source>
</evidence>
<name>A0AAD5YEV9_9APHY</name>
<keyword evidence="6 10" id="KW-0648">Protein biosynthesis</keyword>
<evidence type="ECO:0000256" key="4">
    <source>
        <dbReference type="ARBA" id="ARBA00022741"/>
    </source>
</evidence>
<evidence type="ECO:0000256" key="3">
    <source>
        <dbReference type="ARBA" id="ARBA00022598"/>
    </source>
</evidence>
<dbReference type="Gene3D" id="3.40.50.620">
    <property type="entry name" value="HUPs"/>
    <property type="match status" value="1"/>
</dbReference>
<dbReference type="SUPFAM" id="SSF52374">
    <property type="entry name" value="Nucleotidylyl transferase"/>
    <property type="match status" value="1"/>
</dbReference>
<evidence type="ECO:0000256" key="7">
    <source>
        <dbReference type="ARBA" id="ARBA00023146"/>
    </source>
</evidence>
<evidence type="ECO:0000256" key="8">
    <source>
        <dbReference type="ARBA" id="ARBA00047364"/>
    </source>
</evidence>
<protein>
    <recommendedName>
        <fullName evidence="9">Probable methionine--tRNA ligase, mitochondrial</fullName>
        <ecNumber evidence="2">6.1.1.10</ecNumber>
    </recommendedName>
</protein>
<dbReference type="InterPro" id="IPR015413">
    <property type="entry name" value="Methionyl/Leucyl_tRNA_Synth"/>
</dbReference>
<dbReference type="AlphaFoldDB" id="A0AAD5YEV9"/>
<dbReference type="GO" id="GO:0005739">
    <property type="term" value="C:mitochondrion"/>
    <property type="evidence" value="ECO:0007669"/>
    <property type="project" value="UniProtKB-ARBA"/>
</dbReference>
<organism evidence="12 13">
    <name type="scientific">Meripilus lineatus</name>
    <dbReference type="NCBI Taxonomy" id="2056292"/>
    <lineage>
        <taxon>Eukaryota</taxon>
        <taxon>Fungi</taxon>
        <taxon>Dikarya</taxon>
        <taxon>Basidiomycota</taxon>
        <taxon>Agaricomycotina</taxon>
        <taxon>Agaricomycetes</taxon>
        <taxon>Polyporales</taxon>
        <taxon>Meripilaceae</taxon>
        <taxon>Meripilus</taxon>
    </lineage>
</organism>
<keyword evidence="5 10" id="KW-0067">ATP-binding</keyword>
<dbReference type="SUPFAM" id="SSF47323">
    <property type="entry name" value="Anticodon-binding domain of a subclass of class I aminoacyl-tRNA synthetases"/>
    <property type="match status" value="1"/>
</dbReference>
<dbReference type="Pfam" id="PF09334">
    <property type="entry name" value="tRNA-synt_1g"/>
    <property type="match status" value="1"/>
</dbReference>
<evidence type="ECO:0000313" key="12">
    <source>
        <dbReference type="EMBL" id="KAJ3478262.1"/>
    </source>
</evidence>
<keyword evidence="7 10" id="KW-0030">Aminoacyl-tRNA synthetase</keyword>
<dbReference type="Gene3D" id="1.10.730.10">
    <property type="entry name" value="Isoleucyl-tRNA Synthetase, Domain 1"/>
    <property type="match status" value="1"/>
</dbReference>
<keyword evidence="3 10" id="KW-0436">Ligase</keyword>
<dbReference type="CDD" id="cd00814">
    <property type="entry name" value="MetRS_core"/>
    <property type="match status" value="1"/>
</dbReference>